<dbReference type="Pfam" id="PF01593">
    <property type="entry name" value="Amino_oxidase"/>
    <property type="match status" value="1"/>
</dbReference>
<dbReference type="InterPro" id="IPR002937">
    <property type="entry name" value="Amino_oxidase"/>
</dbReference>
<dbReference type="InterPro" id="IPR036188">
    <property type="entry name" value="FAD/NAD-bd_sf"/>
</dbReference>
<evidence type="ECO:0000256" key="1">
    <source>
        <dbReference type="ARBA" id="ARBA00037217"/>
    </source>
</evidence>
<dbReference type="Proteomes" id="UP000245507">
    <property type="component" value="Unassembled WGS sequence"/>
</dbReference>
<feature type="domain" description="Amine oxidase" evidence="4">
    <location>
        <begin position="26"/>
        <end position="527"/>
    </location>
</feature>
<protein>
    <recommendedName>
        <fullName evidence="3">Pyridine nucleotide-disulfide oxidoreductase domain-containing protein 2</fullName>
    </recommendedName>
</protein>
<evidence type="ECO:0000259" key="4">
    <source>
        <dbReference type="Pfam" id="PF01593"/>
    </source>
</evidence>
<dbReference type="AlphaFoldDB" id="A0A316TEL5"/>
<sequence>MERMDLDKLDRRRNFDAIVVGGGHNGLTNAAYLGKAGLRTLVLEKNDLVGGAAITERVSAGTLPSGFSFTTFSYALSLLRPEIIHELDLVKHGFLPLMMPSSFHPTGDGDYLLFGDDHGQNLQEVRRHSPRDADAYERYHHDLDAACRAVRPLFDNAPPDVFGSDPEDAVDVKWLVDHLRGVDRKTMHDVVRLLTGSAADWLDDYFEHEAIKGYHASSSIIGSKVGPMSPGSALVLLFHKMGEHDGHLGSWSFHKGGNGGFTQVLARAAEAYGAEIRLGAAVSSVLTENGRAVGVALEDGTELRAPVVVSALDPRRTFLDLVEPRELPLDLVDNVRRMKFRGVSAKVNFALDGLPVFPALPDTVDHYGGFLNIGPTIEYVERAFDAAKYGWYSEQPFIDAAIQSVVDPDMAPPGKHVMSCFVQYAPYELRGSDWTTERESFGDNAQAVLESHFPGFGDLVLHREVVTPVDIEARTGLTEGNIFAGEFLAPQMYFFRPAPGWSQYATPIEGYYQCGSGTHPGGCVIGAPGKLASRRILRDLER</sequence>
<evidence type="ECO:0000313" key="5">
    <source>
        <dbReference type="EMBL" id="PWN01645.1"/>
    </source>
</evidence>
<reference evidence="5 6" key="1">
    <citation type="submission" date="2018-05" db="EMBL/GenBank/DDBJ databases">
        <title>Nocardioides silvaticus genome.</title>
        <authorList>
            <person name="Li C."/>
            <person name="Wang G."/>
        </authorList>
    </citation>
    <scope>NUCLEOTIDE SEQUENCE [LARGE SCALE GENOMIC DNA]</scope>
    <source>
        <strain evidence="5 6">CCTCC AB 2018079</strain>
    </source>
</reference>
<dbReference type="SUPFAM" id="SSF51905">
    <property type="entry name" value="FAD/NAD(P)-binding domain"/>
    <property type="match status" value="1"/>
</dbReference>
<keyword evidence="6" id="KW-1185">Reference proteome</keyword>
<dbReference type="PANTHER" id="PTHR10668:SF103">
    <property type="entry name" value="PYRIDINE NUCLEOTIDE-DISULFIDE OXIDOREDUCTASE DOMAIN-CONTAINING PROTEIN 2"/>
    <property type="match status" value="1"/>
</dbReference>
<proteinExistence type="predicted"/>
<comment type="caution">
    <text evidence="5">The sequence shown here is derived from an EMBL/GenBank/DDBJ whole genome shotgun (WGS) entry which is preliminary data.</text>
</comment>
<name>A0A316TEL5_9ACTN</name>
<comment type="subunit">
    <text evidence="2">Interacts with COX5B; this interaction may contribute to localize PYROXD2 to the inner face of the inner mitochondrial membrane.</text>
</comment>
<dbReference type="OrthoDB" id="9774675at2"/>
<dbReference type="EMBL" id="QGDD01000008">
    <property type="protein sequence ID" value="PWN01645.1"/>
    <property type="molecule type" value="Genomic_DNA"/>
</dbReference>
<evidence type="ECO:0000256" key="3">
    <source>
        <dbReference type="ARBA" id="ARBA00040298"/>
    </source>
</evidence>
<evidence type="ECO:0000256" key="2">
    <source>
        <dbReference type="ARBA" id="ARBA00038825"/>
    </source>
</evidence>
<accession>A0A316TEL5</accession>
<comment type="function">
    <text evidence="1">Probable oxidoreductase that may play a role as regulator of mitochondrial function.</text>
</comment>
<dbReference type="PANTHER" id="PTHR10668">
    <property type="entry name" value="PHYTOENE DEHYDROGENASE"/>
    <property type="match status" value="1"/>
</dbReference>
<dbReference type="Gene3D" id="3.50.50.60">
    <property type="entry name" value="FAD/NAD(P)-binding domain"/>
    <property type="match status" value="2"/>
</dbReference>
<evidence type="ECO:0000313" key="6">
    <source>
        <dbReference type="Proteomes" id="UP000245507"/>
    </source>
</evidence>
<organism evidence="5 6">
    <name type="scientific">Nocardioides silvaticus</name>
    <dbReference type="NCBI Taxonomy" id="2201891"/>
    <lineage>
        <taxon>Bacteria</taxon>
        <taxon>Bacillati</taxon>
        <taxon>Actinomycetota</taxon>
        <taxon>Actinomycetes</taxon>
        <taxon>Propionibacteriales</taxon>
        <taxon>Nocardioidaceae</taxon>
        <taxon>Nocardioides</taxon>
    </lineage>
</organism>
<gene>
    <name evidence="5" type="ORF">DJ010_16500</name>
</gene>
<dbReference type="GO" id="GO:0016491">
    <property type="term" value="F:oxidoreductase activity"/>
    <property type="evidence" value="ECO:0007669"/>
    <property type="project" value="InterPro"/>
</dbReference>